<keyword evidence="9" id="KW-1185">Reference proteome</keyword>
<reference evidence="8 9" key="1">
    <citation type="submission" date="2024-09" db="EMBL/GenBank/DDBJ databases">
        <title>Chromosome-scale assembly of Riccia sorocarpa.</title>
        <authorList>
            <person name="Paukszto L."/>
        </authorList>
    </citation>
    <scope>NUCLEOTIDE SEQUENCE [LARGE SCALE GENOMIC DNA]</scope>
    <source>
        <strain evidence="8">LP-2024</strain>
        <tissue evidence="8">Aerial parts of the thallus</tissue>
    </source>
</reference>
<organism evidence="8 9">
    <name type="scientific">Riccia sorocarpa</name>
    <dbReference type="NCBI Taxonomy" id="122646"/>
    <lineage>
        <taxon>Eukaryota</taxon>
        <taxon>Viridiplantae</taxon>
        <taxon>Streptophyta</taxon>
        <taxon>Embryophyta</taxon>
        <taxon>Marchantiophyta</taxon>
        <taxon>Marchantiopsida</taxon>
        <taxon>Marchantiidae</taxon>
        <taxon>Marchantiales</taxon>
        <taxon>Ricciaceae</taxon>
        <taxon>Riccia</taxon>
    </lineage>
</organism>
<evidence type="ECO:0000313" key="8">
    <source>
        <dbReference type="EMBL" id="KAL3684020.1"/>
    </source>
</evidence>
<feature type="domain" description="CCHC-type" evidence="7">
    <location>
        <begin position="177"/>
        <end position="192"/>
    </location>
</feature>
<evidence type="ECO:0000313" key="9">
    <source>
        <dbReference type="Proteomes" id="UP001633002"/>
    </source>
</evidence>
<keyword evidence="3 5" id="KW-0863">Zinc-finger</keyword>
<evidence type="ECO:0000256" key="2">
    <source>
        <dbReference type="ARBA" id="ARBA00022737"/>
    </source>
</evidence>
<name>A0ABD3H0S6_9MARC</name>
<dbReference type="EMBL" id="JBJQOH010000006">
    <property type="protein sequence ID" value="KAL3684020.1"/>
    <property type="molecule type" value="Genomic_DNA"/>
</dbReference>
<dbReference type="PANTHER" id="PTHR47798:SF2">
    <property type="entry name" value="CCHC-TYPE DOMAIN-CONTAINING PROTEIN"/>
    <property type="match status" value="1"/>
</dbReference>
<protein>
    <recommendedName>
        <fullName evidence="7">CCHC-type domain-containing protein</fullName>
    </recommendedName>
</protein>
<dbReference type="GO" id="GO:0008270">
    <property type="term" value="F:zinc ion binding"/>
    <property type="evidence" value="ECO:0007669"/>
    <property type="project" value="UniProtKB-KW"/>
</dbReference>
<evidence type="ECO:0000256" key="6">
    <source>
        <dbReference type="SAM" id="MobiDB-lite"/>
    </source>
</evidence>
<evidence type="ECO:0000256" key="3">
    <source>
        <dbReference type="ARBA" id="ARBA00022771"/>
    </source>
</evidence>
<evidence type="ECO:0000256" key="5">
    <source>
        <dbReference type="PROSITE-ProRule" id="PRU00047"/>
    </source>
</evidence>
<dbReference type="FunFam" id="4.10.60.10:FF:000091">
    <property type="entry name" value="Zinc finger CCHC-type-containing 9"/>
    <property type="match status" value="1"/>
</dbReference>
<dbReference type="AlphaFoldDB" id="A0ABD3H0S6"/>
<proteinExistence type="predicted"/>
<dbReference type="InterPro" id="IPR001878">
    <property type="entry name" value="Znf_CCHC"/>
</dbReference>
<dbReference type="Proteomes" id="UP001633002">
    <property type="component" value="Unassembled WGS sequence"/>
</dbReference>
<feature type="region of interest" description="Disordered" evidence="6">
    <location>
        <begin position="1"/>
        <end position="117"/>
    </location>
</feature>
<dbReference type="PANTHER" id="PTHR47798">
    <property type="entry name" value="OS04G0555800 PROTEIN"/>
    <property type="match status" value="1"/>
</dbReference>
<keyword evidence="1" id="KW-0479">Metal-binding</keyword>
<keyword evidence="4" id="KW-0862">Zinc</keyword>
<dbReference type="Pfam" id="PF00098">
    <property type="entry name" value="zf-CCHC"/>
    <property type="match status" value="3"/>
</dbReference>
<dbReference type="SMART" id="SM00343">
    <property type="entry name" value="ZnF_C2HC"/>
    <property type="match status" value="5"/>
</dbReference>
<feature type="domain" description="CCHC-type" evidence="7">
    <location>
        <begin position="204"/>
        <end position="219"/>
    </location>
</feature>
<evidence type="ECO:0000259" key="7">
    <source>
        <dbReference type="PROSITE" id="PS50158"/>
    </source>
</evidence>
<sequence length="328" mass="35630">MANARQRAARKKLEQSGVLVKSNSSQEGKKSNEQNNGTENVESRKRKKSKGHKKRKRSDSASEVVGDDDNGGVVHSGTDRREEAKSSVDLKVKEPEPKRTKVEGSSDKPARKHPLRVPGMRPGEACFLCKGTDHIAKNCPTKAAADRKKMCLLCRKMGHTVKSCPSNFGAEENSKFCYNCGEHGHRLSECKQPLKDGGTAFAECFVCKQKGHLSKNCPNNPHGIYPKGGCCKLCGGVTHLAKDCTSKTAGQKEKLKISIDPVKPGENGKRIVFHQSGDDLNDDFGDIDYGSDGDAAVDRGTKGVPAKSKKTGTKQTLKSPKIVKFQKP</sequence>
<feature type="compositionally biased region" description="Basic residues" evidence="6">
    <location>
        <begin position="44"/>
        <end position="57"/>
    </location>
</feature>
<dbReference type="PROSITE" id="PS50158">
    <property type="entry name" value="ZF_CCHC"/>
    <property type="match status" value="2"/>
</dbReference>
<gene>
    <name evidence="8" type="ORF">R1sor_002042</name>
</gene>
<accession>A0ABD3H0S6</accession>
<dbReference type="SUPFAM" id="SSF57756">
    <property type="entry name" value="Retrovirus zinc finger-like domains"/>
    <property type="match status" value="2"/>
</dbReference>
<keyword evidence="2" id="KW-0677">Repeat</keyword>
<dbReference type="Gene3D" id="4.10.60.10">
    <property type="entry name" value="Zinc finger, CCHC-type"/>
    <property type="match status" value="3"/>
</dbReference>
<dbReference type="InterPro" id="IPR036875">
    <property type="entry name" value="Znf_CCHC_sf"/>
</dbReference>
<evidence type="ECO:0000256" key="4">
    <source>
        <dbReference type="ARBA" id="ARBA00022833"/>
    </source>
</evidence>
<feature type="region of interest" description="Disordered" evidence="6">
    <location>
        <begin position="291"/>
        <end position="328"/>
    </location>
</feature>
<comment type="caution">
    <text evidence="8">The sequence shown here is derived from an EMBL/GenBank/DDBJ whole genome shotgun (WGS) entry which is preliminary data.</text>
</comment>
<feature type="compositionally biased region" description="Basic and acidic residues" evidence="6">
    <location>
        <begin position="77"/>
        <end position="109"/>
    </location>
</feature>
<evidence type="ECO:0000256" key="1">
    <source>
        <dbReference type="ARBA" id="ARBA00022723"/>
    </source>
</evidence>